<dbReference type="Proteomes" id="UP000478208">
    <property type="component" value="Unassembled WGS sequence"/>
</dbReference>
<gene>
    <name evidence="4" type="ORF">GN138_01675</name>
</gene>
<dbReference type="Pfam" id="PF18962">
    <property type="entry name" value="Por_Secre_tail"/>
    <property type="match status" value="1"/>
</dbReference>
<feature type="chain" id="PRO_5026790381" evidence="2">
    <location>
        <begin position="23"/>
        <end position="555"/>
    </location>
</feature>
<protein>
    <submittedName>
        <fullName evidence="4">T9SS type A sorting domain-containing protein</fullName>
    </submittedName>
</protein>
<feature type="domain" description="Secretion system C-terminal sorting" evidence="3">
    <location>
        <begin position="486"/>
        <end position="554"/>
    </location>
</feature>
<keyword evidence="1 2" id="KW-0732">Signal</keyword>
<keyword evidence="5" id="KW-1185">Reference proteome</keyword>
<organism evidence="4 5">
    <name type="scientific">Winogradskyella endarachnes</name>
    <dbReference type="NCBI Taxonomy" id="2681965"/>
    <lineage>
        <taxon>Bacteria</taxon>
        <taxon>Pseudomonadati</taxon>
        <taxon>Bacteroidota</taxon>
        <taxon>Flavobacteriia</taxon>
        <taxon>Flavobacteriales</taxon>
        <taxon>Flavobacteriaceae</taxon>
        <taxon>Winogradskyella</taxon>
    </lineage>
</organism>
<comment type="caution">
    <text evidence="4">The sequence shown here is derived from an EMBL/GenBank/DDBJ whole genome shotgun (WGS) entry which is preliminary data.</text>
</comment>
<proteinExistence type="predicted"/>
<dbReference type="NCBIfam" id="TIGR04183">
    <property type="entry name" value="Por_Secre_tail"/>
    <property type="match status" value="1"/>
</dbReference>
<dbReference type="InterPro" id="IPR026444">
    <property type="entry name" value="Secre_tail"/>
</dbReference>
<evidence type="ECO:0000313" key="5">
    <source>
        <dbReference type="Proteomes" id="UP000478208"/>
    </source>
</evidence>
<feature type="signal peptide" evidence="2">
    <location>
        <begin position="1"/>
        <end position="22"/>
    </location>
</feature>
<dbReference type="RefSeq" id="WP_157361577.1">
    <property type="nucleotide sequence ID" value="NZ_WOWS01000001.1"/>
</dbReference>
<evidence type="ECO:0000259" key="3">
    <source>
        <dbReference type="Pfam" id="PF18962"/>
    </source>
</evidence>
<sequence length="555" mass="59953">MNFFKSTLLLLFALFLTSASNAQVNYTYTLAGGWSPSNPIGISTSIDEIEIESGVVNINANTICASLTVNEGATVFLRSGYTLTGNVELYSTSTEFASFISNGTIVGLVRYYRHVEQVAPIGTNDLIASPLSGQLFSTFHVDNLNLPASGTLRAFAPFNTSTGAYENYDIVTNAATVIESGQGFRTATTDDSELVFTGTVRNDNVLDIPITKNATNNGWNLIGNPYPSYIDFALFFEINEDQFDAGGAQAIYGYDGDASDGWVIWNQAVIDNPDVPEFIAPGQAFFVKSKPGGGLIDFTLAMRSVGQGDDFIAGRSETTGPHHGHIKLNSSAAGSSFDTDFYFNDNATCGFDPGYDSGIYGSTPPAFSLYSNLIEENSGVALAIQAMDPPSMDNSVISLGVHATQGQEVTFSITETDMPTNINIYLEDNELSTSTLLNSNDYIFTAASDISGTGRFYLRFENQALSIIDDNTTEFDTISIISNLKNDTIEINGQLNGDTMAELYDINGRLILESALNTKSTTQILDVQYLIPGVYVMALNGNNSNQKRTEKLIIK</sequence>
<reference evidence="4 5" key="1">
    <citation type="submission" date="2019-12" db="EMBL/GenBank/DDBJ databases">
        <authorList>
            <person name="Li J."/>
        </authorList>
    </citation>
    <scope>NUCLEOTIDE SEQUENCE [LARGE SCALE GENOMIC DNA]</scope>
    <source>
        <strain evidence="4 5">HL2-2</strain>
    </source>
</reference>
<accession>A0A6L6U4X4</accession>
<evidence type="ECO:0000256" key="2">
    <source>
        <dbReference type="SAM" id="SignalP"/>
    </source>
</evidence>
<evidence type="ECO:0000256" key="1">
    <source>
        <dbReference type="ARBA" id="ARBA00022729"/>
    </source>
</evidence>
<name>A0A6L6U4X4_9FLAO</name>
<evidence type="ECO:0000313" key="4">
    <source>
        <dbReference type="EMBL" id="MUU77141.1"/>
    </source>
</evidence>
<dbReference type="AlphaFoldDB" id="A0A6L6U4X4"/>
<dbReference type="EMBL" id="WOWS01000001">
    <property type="protein sequence ID" value="MUU77141.1"/>
    <property type="molecule type" value="Genomic_DNA"/>
</dbReference>